<feature type="region of interest" description="Disordered" evidence="1">
    <location>
        <begin position="117"/>
        <end position="137"/>
    </location>
</feature>
<name>A0A6C0AWF7_9ZZZZ</name>
<reference evidence="2" key="1">
    <citation type="journal article" date="2020" name="Nature">
        <title>Giant virus diversity and host interactions through global metagenomics.</title>
        <authorList>
            <person name="Schulz F."/>
            <person name="Roux S."/>
            <person name="Paez-Espino D."/>
            <person name="Jungbluth S."/>
            <person name="Walsh D.A."/>
            <person name="Denef V.J."/>
            <person name="McMahon K.D."/>
            <person name="Konstantinidis K.T."/>
            <person name="Eloe-Fadrosh E.A."/>
            <person name="Kyrpides N.C."/>
            <person name="Woyke T."/>
        </authorList>
    </citation>
    <scope>NUCLEOTIDE SEQUENCE</scope>
    <source>
        <strain evidence="2">GVMAG-S-ERX555965-48</strain>
    </source>
</reference>
<protein>
    <submittedName>
        <fullName evidence="2">Uncharacterized protein</fullName>
    </submittedName>
</protein>
<evidence type="ECO:0000313" key="2">
    <source>
        <dbReference type="EMBL" id="QHS83906.1"/>
    </source>
</evidence>
<dbReference type="EMBL" id="MN738770">
    <property type="protein sequence ID" value="QHS83906.1"/>
    <property type="molecule type" value="Genomic_DNA"/>
</dbReference>
<sequence>MFSLNVIRKLQKKAKQKDSEKFESHIVHDNTFDYNNQEDLIKYRNTRVKLSEAFKYFSMDYERILRYKNPSMTELHTLHELNIRRKLHTLSHAKNQSNLSAGQKLSKIYTNRNLKHPTYSTQQHGNSTNSNSKGLEQKGNSLIFKGQALNKVVTQKLHSSNGNQTFTFDPSHPLTGINKKYTHSTVQKHPLSKIKMSIL</sequence>
<accession>A0A6C0AWF7</accession>
<evidence type="ECO:0000256" key="1">
    <source>
        <dbReference type="SAM" id="MobiDB-lite"/>
    </source>
</evidence>
<proteinExistence type="predicted"/>
<dbReference type="AlphaFoldDB" id="A0A6C0AWF7"/>
<organism evidence="2">
    <name type="scientific">viral metagenome</name>
    <dbReference type="NCBI Taxonomy" id="1070528"/>
    <lineage>
        <taxon>unclassified sequences</taxon>
        <taxon>metagenomes</taxon>
        <taxon>organismal metagenomes</taxon>
    </lineage>
</organism>